<comment type="caution">
    <text evidence="6">The sequence shown here is derived from an EMBL/GenBank/DDBJ whole genome shotgun (WGS) entry which is preliminary data.</text>
</comment>
<dbReference type="GO" id="GO:0003700">
    <property type="term" value="F:DNA-binding transcription factor activity"/>
    <property type="evidence" value="ECO:0007669"/>
    <property type="project" value="InterPro"/>
</dbReference>
<keyword evidence="3" id="KW-0238">DNA-binding</keyword>
<evidence type="ECO:0000256" key="3">
    <source>
        <dbReference type="ARBA" id="ARBA00023125"/>
    </source>
</evidence>
<dbReference type="Gene3D" id="1.10.10.10">
    <property type="entry name" value="Winged helix-like DNA-binding domain superfamily/Winged helix DNA-binding domain"/>
    <property type="match status" value="1"/>
</dbReference>
<organism evidence="6 7">
    <name type="scientific">Roseospira navarrensis</name>
    <dbReference type="NCBI Taxonomy" id="140058"/>
    <lineage>
        <taxon>Bacteria</taxon>
        <taxon>Pseudomonadati</taxon>
        <taxon>Pseudomonadota</taxon>
        <taxon>Alphaproteobacteria</taxon>
        <taxon>Rhodospirillales</taxon>
        <taxon>Rhodospirillaceae</taxon>
        <taxon>Roseospira</taxon>
    </lineage>
</organism>
<dbReference type="InterPro" id="IPR036388">
    <property type="entry name" value="WH-like_DNA-bd_sf"/>
</dbReference>
<dbReference type="Gene3D" id="3.40.190.10">
    <property type="entry name" value="Periplasmic binding protein-like II"/>
    <property type="match status" value="2"/>
</dbReference>
<comment type="similarity">
    <text evidence="1">Belongs to the LysR transcriptional regulatory family.</text>
</comment>
<evidence type="ECO:0000259" key="5">
    <source>
        <dbReference type="PROSITE" id="PS50931"/>
    </source>
</evidence>
<dbReference type="PANTHER" id="PTHR30579">
    <property type="entry name" value="TRANSCRIPTIONAL REGULATOR"/>
    <property type="match status" value="1"/>
</dbReference>
<dbReference type="SUPFAM" id="SSF53850">
    <property type="entry name" value="Periplasmic binding protein-like II"/>
    <property type="match status" value="1"/>
</dbReference>
<dbReference type="Pfam" id="PF03466">
    <property type="entry name" value="LysR_substrate"/>
    <property type="match status" value="1"/>
</dbReference>
<dbReference type="SUPFAM" id="SSF46785">
    <property type="entry name" value="Winged helix' DNA-binding domain"/>
    <property type="match status" value="1"/>
</dbReference>
<name>A0A7X1ZIM0_9PROT</name>
<dbReference type="EMBL" id="WIVE01000072">
    <property type="protein sequence ID" value="MQX38132.1"/>
    <property type="molecule type" value="Genomic_DNA"/>
</dbReference>
<keyword evidence="2" id="KW-0805">Transcription regulation</keyword>
<proteinExistence type="inferred from homology"/>
<evidence type="ECO:0000256" key="1">
    <source>
        <dbReference type="ARBA" id="ARBA00009437"/>
    </source>
</evidence>
<evidence type="ECO:0000313" key="7">
    <source>
        <dbReference type="Proteomes" id="UP000434582"/>
    </source>
</evidence>
<keyword evidence="7" id="KW-1185">Reference proteome</keyword>
<reference evidence="6 7" key="1">
    <citation type="submission" date="2019-10" db="EMBL/GenBank/DDBJ databases">
        <title>Draft whole-genome sequence of the purple nonsulfur photosynthetic bacterium Roseospira navarrensis DSM 15114.</title>
        <authorList>
            <person name="Kyndt J.A."/>
            <person name="Meyer T.E."/>
        </authorList>
    </citation>
    <scope>NUCLEOTIDE SEQUENCE [LARGE SCALE GENOMIC DNA]</scope>
    <source>
        <strain evidence="6 7">DSM 15114</strain>
    </source>
</reference>
<gene>
    <name evidence="6" type="ORF">GHC57_16575</name>
</gene>
<keyword evidence="4" id="KW-0804">Transcription</keyword>
<dbReference type="OrthoDB" id="9789529at2"/>
<dbReference type="InterPro" id="IPR005119">
    <property type="entry name" value="LysR_subst-bd"/>
</dbReference>
<dbReference type="InterPro" id="IPR036390">
    <property type="entry name" value="WH_DNA-bd_sf"/>
</dbReference>
<dbReference type="AlphaFoldDB" id="A0A7X1ZIM0"/>
<dbReference type="PROSITE" id="PS50931">
    <property type="entry name" value="HTH_LYSR"/>
    <property type="match status" value="1"/>
</dbReference>
<dbReference type="Proteomes" id="UP000434582">
    <property type="component" value="Unassembled WGS sequence"/>
</dbReference>
<evidence type="ECO:0000313" key="6">
    <source>
        <dbReference type="EMBL" id="MQX38132.1"/>
    </source>
</evidence>
<dbReference type="InterPro" id="IPR050176">
    <property type="entry name" value="LTTR"/>
</dbReference>
<dbReference type="Pfam" id="PF00126">
    <property type="entry name" value="HTH_1"/>
    <property type="match status" value="1"/>
</dbReference>
<protein>
    <submittedName>
        <fullName evidence="6">LysR family transcriptional regulator</fullName>
    </submittedName>
</protein>
<sequence>MSITDSLNGGAERLDSDLLRTFLAIAETGSVTAGAERICRSQSAASLQLKRLETLLGGSVFVRHGRGIALTPLGERLVPVARRVVGLLDEAYGKLRAAPLSGVIRVGIPEEHDRDTLSRVIAAFARAHPQVEVALTCASTVTFPAALAAGRLDLAIHAVDDPSPHHTVLDRHAMVWAVAPDGPAPEVDPVPLALFDRACWWRERALDALESAGRSVRIVCSSESVSGVMAAMEAGLAVGVLPASHVGRGRGLLSLSAAEGFPALSDSLLVLECPGETASPVCAAMAEAIRNAYPGPKRGTSAQGAAPRSQAR</sequence>
<feature type="domain" description="HTH lysR-type" evidence="5">
    <location>
        <begin position="14"/>
        <end position="71"/>
    </location>
</feature>
<dbReference type="PANTHER" id="PTHR30579:SF7">
    <property type="entry name" value="HTH-TYPE TRANSCRIPTIONAL REGULATOR LRHA-RELATED"/>
    <property type="match status" value="1"/>
</dbReference>
<accession>A0A7X1ZIM0</accession>
<evidence type="ECO:0000256" key="2">
    <source>
        <dbReference type="ARBA" id="ARBA00023015"/>
    </source>
</evidence>
<dbReference type="RefSeq" id="WP_153346286.1">
    <property type="nucleotide sequence ID" value="NZ_WIVE01000072.1"/>
</dbReference>
<evidence type="ECO:0000256" key="4">
    <source>
        <dbReference type="ARBA" id="ARBA00023163"/>
    </source>
</evidence>
<dbReference type="GO" id="GO:0003677">
    <property type="term" value="F:DNA binding"/>
    <property type="evidence" value="ECO:0007669"/>
    <property type="project" value="UniProtKB-KW"/>
</dbReference>
<dbReference type="InterPro" id="IPR000847">
    <property type="entry name" value="LysR_HTH_N"/>
</dbReference>